<keyword evidence="4" id="KW-0547">Nucleotide-binding</keyword>
<feature type="compositionally biased region" description="Basic and acidic residues" evidence="7">
    <location>
        <begin position="22"/>
        <end position="61"/>
    </location>
</feature>
<keyword evidence="6" id="KW-0067">ATP-binding</keyword>
<dbReference type="GeneID" id="40723892"/>
<evidence type="ECO:0000256" key="5">
    <source>
        <dbReference type="ARBA" id="ARBA00022777"/>
    </source>
</evidence>
<evidence type="ECO:0000256" key="1">
    <source>
        <dbReference type="ARBA" id="ARBA00006485"/>
    </source>
</evidence>
<evidence type="ECO:0000256" key="3">
    <source>
        <dbReference type="ARBA" id="ARBA00022679"/>
    </source>
</evidence>
<dbReference type="PROSITE" id="PS50011">
    <property type="entry name" value="PROTEIN_KINASE_DOM"/>
    <property type="match status" value="1"/>
</dbReference>
<dbReference type="RefSeq" id="XP_029742983.1">
    <property type="nucleotide sequence ID" value="XM_029881597.1"/>
</dbReference>
<evidence type="ECO:0000313" key="10">
    <source>
        <dbReference type="Proteomes" id="UP000306050"/>
    </source>
</evidence>
<dbReference type="GO" id="GO:0007346">
    <property type="term" value="P:regulation of mitotic cell cycle"/>
    <property type="evidence" value="ECO:0007669"/>
    <property type="project" value="TreeGrafter"/>
</dbReference>
<dbReference type="Pfam" id="PF00069">
    <property type="entry name" value="Pkinase"/>
    <property type="match status" value="2"/>
</dbReference>
<dbReference type="KEGG" id="sgra:EX895_000997"/>
<feature type="region of interest" description="Disordered" evidence="7">
    <location>
        <begin position="130"/>
        <end position="154"/>
    </location>
</feature>
<dbReference type="InterPro" id="IPR000719">
    <property type="entry name" value="Prot_kinase_dom"/>
</dbReference>
<dbReference type="InterPro" id="IPR008271">
    <property type="entry name" value="Ser/Thr_kinase_AS"/>
</dbReference>
<keyword evidence="5" id="KW-0418">Kinase</keyword>
<dbReference type="OrthoDB" id="1732493at2759"/>
<dbReference type="PANTHER" id="PTHR24056">
    <property type="entry name" value="CELL DIVISION PROTEIN KINASE"/>
    <property type="match status" value="1"/>
</dbReference>
<accession>A0A4U7L4T8</accession>
<feature type="domain" description="Protein kinase" evidence="8">
    <location>
        <begin position="114"/>
        <end position="513"/>
    </location>
</feature>
<feature type="region of interest" description="Disordered" evidence="7">
    <location>
        <begin position="1"/>
        <end position="102"/>
    </location>
</feature>
<dbReference type="Proteomes" id="UP000306050">
    <property type="component" value="Chromosome SGRAM_1"/>
</dbReference>
<evidence type="ECO:0000313" key="9">
    <source>
        <dbReference type="EMBL" id="TKY90998.1"/>
    </source>
</evidence>
<gene>
    <name evidence="9" type="ORF">EX895_000997</name>
</gene>
<dbReference type="GO" id="GO:0005634">
    <property type="term" value="C:nucleus"/>
    <property type="evidence" value="ECO:0007669"/>
    <property type="project" value="TreeGrafter"/>
</dbReference>
<comment type="caution">
    <text evidence="9">The sequence shown here is derived from an EMBL/GenBank/DDBJ whole genome shotgun (WGS) entry which is preliminary data.</text>
</comment>
<dbReference type="InterPro" id="IPR050108">
    <property type="entry name" value="CDK"/>
</dbReference>
<evidence type="ECO:0000256" key="6">
    <source>
        <dbReference type="ARBA" id="ARBA00022840"/>
    </source>
</evidence>
<keyword evidence="2" id="KW-0723">Serine/threonine-protein kinase</keyword>
<dbReference type="SMART" id="SM00220">
    <property type="entry name" value="S_TKc"/>
    <property type="match status" value="1"/>
</dbReference>
<name>A0A4U7L4T8_9BASI</name>
<protein>
    <recommendedName>
        <fullName evidence="8">Protein kinase domain-containing protein</fullName>
    </recommendedName>
</protein>
<evidence type="ECO:0000259" key="8">
    <source>
        <dbReference type="PROSITE" id="PS50011"/>
    </source>
</evidence>
<organism evidence="9 10">
    <name type="scientific">Sporisorium graminicola</name>
    <dbReference type="NCBI Taxonomy" id="280036"/>
    <lineage>
        <taxon>Eukaryota</taxon>
        <taxon>Fungi</taxon>
        <taxon>Dikarya</taxon>
        <taxon>Basidiomycota</taxon>
        <taxon>Ustilaginomycotina</taxon>
        <taxon>Ustilaginomycetes</taxon>
        <taxon>Ustilaginales</taxon>
        <taxon>Ustilaginaceae</taxon>
        <taxon>Sporisorium</taxon>
    </lineage>
</organism>
<keyword evidence="10" id="KW-1185">Reference proteome</keyword>
<comment type="similarity">
    <text evidence="1">Belongs to the protein kinase superfamily. CMGC Ser/Thr protein kinase family. CDC2/CDKX subfamily.</text>
</comment>
<dbReference type="Gene3D" id="1.10.510.10">
    <property type="entry name" value="Transferase(Phosphotransferase) domain 1"/>
    <property type="match status" value="1"/>
</dbReference>
<proteinExistence type="inferred from homology"/>
<dbReference type="GO" id="GO:0005524">
    <property type="term" value="F:ATP binding"/>
    <property type="evidence" value="ECO:0007669"/>
    <property type="project" value="UniProtKB-KW"/>
</dbReference>
<evidence type="ECO:0000256" key="2">
    <source>
        <dbReference type="ARBA" id="ARBA00022527"/>
    </source>
</evidence>
<dbReference type="PANTHER" id="PTHR24056:SF107">
    <property type="entry name" value="CYCLIN-DEPENDENT KINASE 11A-RELATED"/>
    <property type="match status" value="1"/>
</dbReference>
<keyword evidence="3" id="KW-0808">Transferase</keyword>
<dbReference type="AlphaFoldDB" id="A0A4U7L4T8"/>
<dbReference type="Gene3D" id="3.30.200.20">
    <property type="entry name" value="Phosphorylase Kinase, domain 1"/>
    <property type="match status" value="1"/>
</dbReference>
<feature type="compositionally biased region" description="Low complexity" evidence="7">
    <location>
        <begin position="141"/>
        <end position="154"/>
    </location>
</feature>
<dbReference type="GO" id="GO:0004674">
    <property type="term" value="F:protein serine/threonine kinase activity"/>
    <property type="evidence" value="ECO:0007669"/>
    <property type="project" value="UniProtKB-KW"/>
</dbReference>
<evidence type="ECO:0000256" key="7">
    <source>
        <dbReference type="SAM" id="MobiDB-lite"/>
    </source>
</evidence>
<evidence type="ECO:0000256" key="4">
    <source>
        <dbReference type="ARBA" id="ARBA00022741"/>
    </source>
</evidence>
<sequence length="573" mass="63618">MAERDDGDATQSVIAQNGGDEDVSREVALRQRLAEARKEKRGEHDEPEAKRQRVEEKRDTFGNDGEDSAPTAGERQAEQPQPQRSATWRPARTWSGLQRSAHPAISASRSIYAYERLNHIQEGTYGVVFRARPRDPPPAPSTSTSPSPSVSRQPEVVAVKKLKLGKNGLDSHGFPITSLREIQTLSLAKTHSNVVRLHEVCVGKTLDQIFLVMEFVEHDLKSLLMYKHRAKTGFAPSEVKTLMHQLLSAVAALHRNWIVHRDLKSSNLLMNNRGQLKVADFGLARRFGDPVDAWLAKSRPRTLEGDAGGESKTDSKVNGQEVEAGMTDLVVTLWYRAPEVLLLNHIHRAREVWRTNSSKPTKSLAASSLFRQHSQPYPHPRPPLPLYDEKIDMWSVGCIFAELLLTATTGAGLFQGSDEADQLRKIDAVLGGYNTTNWPDVLLWMGLPHRHHATPAVSPAETQREAELRKRRLQTALHPAKLTRGALDLLFQLLQYDPHQRISAEQALEHEYFTGEPPRMAHPDSFGSFPSVAAGESVAMRETPSAPNARAAANAGVANSSKTYAMEFDFAAT</sequence>
<reference evidence="9 10" key="1">
    <citation type="submission" date="2019-05" db="EMBL/GenBank/DDBJ databases">
        <title>Sporisorium graminicola CBS 10092 draft sequencing and annotation.</title>
        <authorList>
            <person name="Solano-Gonzalez S."/>
            <person name="Caddick M.X."/>
            <person name="Darby A."/>
        </authorList>
    </citation>
    <scope>NUCLEOTIDE SEQUENCE [LARGE SCALE GENOMIC DNA]</scope>
    <source>
        <strain evidence="9 10">CBS 10092</strain>
    </source>
</reference>
<dbReference type="EMBL" id="SRRM01000002">
    <property type="protein sequence ID" value="TKY90998.1"/>
    <property type="molecule type" value="Genomic_DNA"/>
</dbReference>
<dbReference type="PROSITE" id="PS00108">
    <property type="entry name" value="PROTEIN_KINASE_ST"/>
    <property type="match status" value="1"/>
</dbReference>
<dbReference type="SUPFAM" id="SSF56112">
    <property type="entry name" value="Protein kinase-like (PK-like)"/>
    <property type="match status" value="1"/>
</dbReference>
<dbReference type="InterPro" id="IPR011009">
    <property type="entry name" value="Kinase-like_dom_sf"/>
</dbReference>